<feature type="region of interest" description="Disordered" evidence="2">
    <location>
        <begin position="660"/>
        <end position="700"/>
    </location>
</feature>
<feature type="region of interest" description="Disordered" evidence="2">
    <location>
        <begin position="434"/>
        <end position="510"/>
    </location>
</feature>
<dbReference type="AlphaFoldDB" id="A0A8J4ETB4"/>
<feature type="non-terminal residue" evidence="4">
    <location>
        <position position="1025"/>
    </location>
</feature>
<keyword evidence="3" id="KW-0732">Signal</keyword>
<comment type="caution">
    <text evidence="4">The sequence shown here is derived from an EMBL/GenBank/DDBJ whole genome shotgun (WGS) entry which is preliminary data.</text>
</comment>
<evidence type="ECO:0000256" key="3">
    <source>
        <dbReference type="SAM" id="SignalP"/>
    </source>
</evidence>
<feature type="signal peptide" evidence="3">
    <location>
        <begin position="1"/>
        <end position="18"/>
    </location>
</feature>
<protein>
    <recommendedName>
        <fullName evidence="6">Vacuolar protein sorting-associated protein 13 second N-terminal domain-containing protein</fullName>
    </recommendedName>
</protein>
<feature type="chain" id="PRO_5035144762" description="Vacuolar protein sorting-associated protein 13 second N-terminal domain-containing protein" evidence="3">
    <location>
        <begin position="19"/>
        <end position="1025"/>
    </location>
</feature>
<gene>
    <name evidence="4" type="ORF">Vafri_2897</name>
</gene>
<evidence type="ECO:0008006" key="6">
    <source>
        <dbReference type="Google" id="ProtNLM"/>
    </source>
</evidence>
<dbReference type="PANTHER" id="PTHR16166:SF93">
    <property type="entry name" value="INTERMEMBRANE LIPID TRANSFER PROTEIN VPS13"/>
    <property type="match status" value="1"/>
</dbReference>
<evidence type="ECO:0000256" key="2">
    <source>
        <dbReference type="SAM" id="MobiDB-lite"/>
    </source>
</evidence>
<dbReference type="InterPro" id="IPR026847">
    <property type="entry name" value="VPS13"/>
</dbReference>
<evidence type="ECO:0000313" key="5">
    <source>
        <dbReference type="Proteomes" id="UP000747399"/>
    </source>
</evidence>
<sequence length="1025" mass="111246">MWLSLFLFLIFLPIFAVACVYTAATRTRTLTNISIVLLRALLKLQKVIESSDGCAVEPCPGGIVLKDVAVPNNLLELKSGSVTVKSIYIKRLHLLWATSSSPFTLCITGVTISVLQRRVAPKVLPNSRPVQSHTSKLNALEALLWGGRQPSGIFGWRWRQLQLLRFMIALALRNISVFVADAEFQYQQTGNPGPVVKPSGGSAVDAVTVTIRTIEVSPKSNPSSDVPAVAGQPSPESSTDATGQNPLVGSDVRTLTGPPPEVRRWLYSWRDVSGLFPRIQALYNWFDRLVLKYHPVEDCNAARICVAGVNVLLMSQPSNPVTNATQQQQEQRQQTSSRLSGSKRLRDRSGIPGRVSSVLAKVLVATTKGKLPVAARPVPEWAYVATVLRQWSMQVDVSLGSQPALGSSRKRPTACLGQSLALHFKGTFGFRGQQRSADNLSREAHNPARSSTSSFLSRTEAPDAQTSANPQGMSRRTIQPSNLSRSSRTAAAQHSPSLQPSSNGCTQEATTAQNSGRGAIGAGAGLVIHVDVILKALVLELGPEGVAQVLRMVDRVLTYEKYSVHWSRRPAVSITQSPAAWWQHAGHAIINDCREHFPLRKVRDMMARRAEYIRVYKELHSMQRGFCAVTYLPEYETSEKYKDIVPKLFAGAAAPDASRRYAGDASSTSPAGSAGIQRTSSGGGCSPNDLRSGPAPVLNKGRRRFPMKEVLYPRAQQEPSRSAQLVNRLIQLEAQLPLGQIMCNRTFVALWHSDWLARSHDTKARWLEAMDVITNFVDAIPTMDEEEEEPSNSVAVGEDGTDVAHSRKSVDPISGRIQRAPAATQISLAIDCPRLGLKLINKQCLSSTVVGLQGAKDKPAVASEVTKVPADVLAIMLEGIHFSMPDIYRIDLQAASVKISLLGGVSGGPKHVLIVPASHECADGHGTKLDFSTIDKSHIAKGSATAENSFQGAVNSWASEGSIYPDAPISRYLSRFKVHLAAVEIALSSPPFVVACARFMDSVMRFKAATRKAGVATPYEWPSTN</sequence>
<feature type="region of interest" description="Disordered" evidence="2">
    <location>
        <begin position="320"/>
        <end position="350"/>
    </location>
</feature>
<name>A0A8J4ETB4_9CHLO</name>
<accession>A0A8J4ETB4</accession>
<feature type="region of interest" description="Disordered" evidence="2">
    <location>
        <begin position="785"/>
        <end position="808"/>
    </location>
</feature>
<keyword evidence="5" id="KW-1185">Reference proteome</keyword>
<dbReference type="PANTHER" id="PTHR16166">
    <property type="entry name" value="VACUOLAR PROTEIN SORTING-ASSOCIATED PROTEIN VPS13"/>
    <property type="match status" value="1"/>
</dbReference>
<dbReference type="GO" id="GO:0045053">
    <property type="term" value="P:protein retention in Golgi apparatus"/>
    <property type="evidence" value="ECO:0007669"/>
    <property type="project" value="TreeGrafter"/>
</dbReference>
<dbReference type="GO" id="GO:0006623">
    <property type="term" value="P:protein targeting to vacuole"/>
    <property type="evidence" value="ECO:0007669"/>
    <property type="project" value="TreeGrafter"/>
</dbReference>
<comment type="similarity">
    <text evidence="1">Belongs to the VPS13 family.</text>
</comment>
<feature type="compositionally biased region" description="Low complexity" evidence="2">
    <location>
        <begin position="325"/>
        <end position="338"/>
    </location>
</feature>
<evidence type="ECO:0000313" key="4">
    <source>
        <dbReference type="EMBL" id="GIL45735.1"/>
    </source>
</evidence>
<feature type="compositionally biased region" description="Polar residues" evidence="2">
    <location>
        <begin position="448"/>
        <end position="457"/>
    </location>
</feature>
<feature type="compositionally biased region" description="Polar residues" evidence="2">
    <location>
        <begin position="234"/>
        <end position="247"/>
    </location>
</feature>
<reference evidence="4" key="1">
    <citation type="journal article" date="2021" name="Proc. Natl. Acad. Sci. U.S.A.">
        <title>Three genomes in the algal genus Volvox reveal the fate of a haploid sex-determining region after a transition to homothallism.</title>
        <authorList>
            <person name="Yamamoto K."/>
            <person name="Hamaji T."/>
            <person name="Kawai-Toyooka H."/>
            <person name="Matsuzaki R."/>
            <person name="Takahashi F."/>
            <person name="Nishimura Y."/>
            <person name="Kawachi M."/>
            <person name="Noguchi H."/>
            <person name="Minakuchi Y."/>
            <person name="Umen J.G."/>
            <person name="Toyoda A."/>
            <person name="Nozaki H."/>
        </authorList>
    </citation>
    <scope>NUCLEOTIDE SEQUENCE</scope>
    <source>
        <strain evidence="4">NIES-3780</strain>
    </source>
</reference>
<dbReference type="Proteomes" id="UP000747399">
    <property type="component" value="Unassembled WGS sequence"/>
</dbReference>
<proteinExistence type="inferred from homology"/>
<feature type="region of interest" description="Disordered" evidence="2">
    <location>
        <begin position="217"/>
        <end position="255"/>
    </location>
</feature>
<evidence type="ECO:0000256" key="1">
    <source>
        <dbReference type="ARBA" id="ARBA00006545"/>
    </source>
</evidence>
<dbReference type="EMBL" id="BNCO01000003">
    <property type="protein sequence ID" value="GIL45735.1"/>
    <property type="molecule type" value="Genomic_DNA"/>
</dbReference>
<feature type="compositionally biased region" description="Polar residues" evidence="2">
    <location>
        <begin position="464"/>
        <end position="510"/>
    </location>
</feature>
<feature type="compositionally biased region" description="Polar residues" evidence="2">
    <location>
        <begin position="665"/>
        <end position="680"/>
    </location>
</feature>
<organism evidence="4 5">
    <name type="scientific">Volvox africanus</name>
    <dbReference type="NCBI Taxonomy" id="51714"/>
    <lineage>
        <taxon>Eukaryota</taxon>
        <taxon>Viridiplantae</taxon>
        <taxon>Chlorophyta</taxon>
        <taxon>core chlorophytes</taxon>
        <taxon>Chlorophyceae</taxon>
        <taxon>CS clade</taxon>
        <taxon>Chlamydomonadales</taxon>
        <taxon>Volvocaceae</taxon>
        <taxon>Volvox</taxon>
    </lineage>
</organism>